<keyword evidence="4 7" id="KW-0808">Transferase</keyword>
<dbReference type="InterPro" id="IPR011610">
    <property type="entry name" value="SAM_mthyl_Trfase_ML2640-like"/>
</dbReference>
<organism evidence="7 8">
    <name type="scientific">Mycolicibacterium arabiense</name>
    <dbReference type="NCBI Taxonomy" id="1286181"/>
    <lineage>
        <taxon>Bacteria</taxon>
        <taxon>Bacillati</taxon>
        <taxon>Actinomycetota</taxon>
        <taxon>Actinomycetes</taxon>
        <taxon>Mycobacteriales</taxon>
        <taxon>Mycobacteriaceae</taxon>
        <taxon>Mycolicibacterium</taxon>
    </lineage>
</organism>
<dbReference type="InterPro" id="IPR029063">
    <property type="entry name" value="SAM-dependent_MTases_sf"/>
</dbReference>
<comment type="similarity">
    <text evidence="2 6">Belongs to the UPF0677 family.</text>
</comment>
<dbReference type="EMBL" id="AP022593">
    <property type="protein sequence ID" value="BBY48198.1"/>
    <property type="molecule type" value="Genomic_DNA"/>
</dbReference>
<evidence type="ECO:0000256" key="6">
    <source>
        <dbReference type="RuleBase" id="RU362030"/>
    </source>
</evidence>
<dbReference type="Gene3D" id="3.40.50.150">
    <property type="entry name" value="Vaccinia Virus protein VP39"/>
    <property type="match status" value="1"/>
</dbReference>
<protein>
    <recommendedName>
        <fullName evidence="6">S-adenosyl-L-methionine-dependent methyltransferase</fullName>
        <ecNumber evidence="6">2.1.1.-</ecNumber>
    </recommendedName>
</protein>
<keyword evidence="3 6" id="KW-0489">Methyltransferase</keyword>
<dbReference type="RefSeq" id="WP_163918022.1">
    <property type="nucleotide sequence ID" value="NZ_AP022593.1"/>
</dbReference>
<dbReference type="KEGG" id="marz:MARA_16660"/>
<dbReference type="Pfam" id="PF04072">
    <property type="entry name" value="LCM"/>
    <property type="match status" value="1"/>
</dbReference>
<dbReference type="Proteomes" id="UP000467428">
    <property type="component" value="Chromosome"/>
</dbReference>
<dbReference type="GO" id="GO:0008168">
    <property type="term" value="F:methyltransferase activity"/>
    <property type="evidence" value="ECO:0007669"/>
    <property type="project" value="UniProtKB-UniRule"/>
</dbReference>
<evidence type="ECO:0000313" key="7">
    <source>
        <dbReference type="EMBL" id="BBY48198.1"/>
    </source>
</evidence>
<sequence length="290" mass="32269">MSRNPAAATAFGPIVLSAVEQHERADRRLVDDDLAAAFLPLPLRLLVAATRWPRLRRAVIGASERSGPGLWANLTCRKRYVEDNLRHALADVDAVVVLGAGLDTLAYRMARVSDVPVYEVDLPVNVARKHDVVARVLGGPPPSVVLVPIDFERDDLFAVLAAHGYPPDARAFFVWEGVTQYLTESAVRATFAQLAGAPAGSRLDLTYVRADFISGADLYGATSLYRRFRQRRQIWKFGLAPEDAEDFLEGYGWRLVEQLGPNELRERYVRPTGRDLPASEIEWSAYAEKR</sequence>
<dbReference type="PANTHER" id="PTHR43619">
    <property type="entry name" value="S-ADENOSYL-L-METHIONINE-DEPENDENT METHYLTRANSFERASE YKTD-RELATED"/>
    <property type="match status" value="1"/>
</dbReference>
<evidence type="ECO:0000256" key="2">
    <source>
        <dbReference type="ARBA" id="ARBA00008138"/>
    </source>
</evidence>
<dbReference type="AlphaFoldDB" id="A0A7I7RUC9"/>
<evidence type="ECO:0000256" key="3">
    <source>
        <dbReference type="ARBA" id="ARBA00022603"/>
    </source>
</evidence>
<keyword evidence="5 6" id="KW-0949">S-adenosyl-L-methionine</keyword>
<dbReference type="SUPFAM" id="SSF53335">
    <property type="entry name" value="S-adenosyl-L-methionine-dependent methyltransferases"/>
    <property type="match status" value="1"/>
</dbReference>
<evidence type="ECO:0000256" key="4">
    <source>
        <dbReference type="ARBA" id="ARBA00022679"/>
    </source>
</evidence>
<dbReference type="GO" id="GO:0032259">
    <property type="term" value="P:methylation"/>
    <property type="evidence" value="ECO:0007669"/>
    <property type="project" value="UniProtKB-KW"/>
</dbReference>
<geneLocation type="plasmid" evidence="8">
    <name>pjcm18538 dna</name>
</geneLocation>
<name>A0A7I7RUC9_9MYCO</name>
<evidence type="ECO:0000256" key="5">
    <source>
        <dbReference type="ARBA" id="ARBA00022691"/>
    </source>
</evidence>
<dbReference type="NCBIfam" id="TIGR00027">
    <property type="entry name" value="mthyl_TIGR00027"/>
    <property type="match status" value="1"/>
</dbReference>
<dbReference type="PANTHER" id="PTHR43619:SF2">
    <property type="entry name" value="S-ADENOSYL-L-METHIONINE-DEPENDENT METHYLTRANSFERASES SUPERFAMILY PROTEIN"/>
    <property type="match status" value="1"/>
</dbReference>
<gene>
    <name evidence="7" type="ORF">MARA_16660</name>
</gene>
<evidence type="ECO:0000256" key="1">
    <source>
        <dbReference type="ARBA" id="ARBA00003907"/>
    </source>
</evidence>
<keyword evidence="8" id="KW-1185">Reference proteome</keyword>
<comment type="function">
    <text evidence="1 6">Exhibits S-adenosyl-L-methionine-dependent methyltransferase activity.</text>
</comment>
<accession>A0A7I7RUC9</accession>
<reference evidence="7 8" key="1">
    <citation type="journal article" date="2019" name="Emerg. Microbes Infect.">
        <title>Comprehensive subspecies identification of 175 nontuberculous mycobacteria species based on 7547 genomic profiles.</title>
        <authorList>
            <person name="Matsumoto Y."/>
            <person name="Kinjo T."/>
            <person name="Motooka D."/>
            <person name="Nabeya D."/>
            <person name="Jung N."/>
            <person name="Uechi K."/>
            <person name="Horii T."/>
            <person name="Iida T."/>
            <person name="Fujita J."/>
            <person name="Nakamura S."/>
        </authorList>
    </citation>
    <scope>NUCLEOTIDE SEQUENCE [LARGE SCALE GENOMIC DNA]</scope>
    <source>
        <strain evidence="7 8">JCM 18538</strain>
    </source>
</reference>
<dbReference type="EC" id="2.1.1.-" evidence="6"/>
<proteinExistence type="inferred from homology"/>
<evidence type="ECO:0000313" key="8">
    <source>
        <dbReference type="Proteomes" id="UP000467428"/>
    </source>
</evidence>
<dbReference type="InterPro" id="IPR007213">
    <property type="entry name" value="Ppm1/Ppm2/Tcmp"/>
</dbReference>